<reference evidence="1 2" key="1">
    <citation type="journal article" date="2023" name="Hortic Res">
        <title>Pangenome of water caltrop reveals structural variations and asymmetric subgenome divergence after allopolyploidization.</title>
        <authorList>
            <person name="Zhang X."/>
            <person name="Chen Y."/>
            <person name="Wang L."/>
            <person name="Yuan Y."/>
            <person name="Fang M."/>
            <person name="Shi L."/>
            <person name="Lu R."/>
            <person name="Comes H.P."/>
            <person name="Ma Y."/>
            <person name="Chen Y."/>
            <person name="Huang G."/>
            <person name="Zhou Y."/>
            <person name="Zheng Z."/>
            <person name="Qiu Y."/>
        </authorList>
    </citation>
    <scope>NUCLEOTIDE SEQUENCE [LARGE SCALE GENOMIC DNA]</scope>
    <source>
        <tissue evidence="1">Roots</tissue>
    </source>
</reference>
<sequence length="111" mass="11440">MGGSAGPTLMSTEVAGVLPATPLLRPIYLTDKITVGAGACLGLMRTAGATVAPLGLRALSAAPFNTIQICIIEYDGTKSRYLQSMVQQETGEAILSVCRKIQGDTLGEGSI</sequence>
<name>A0AAN7Q5W9_9MYRT</name>
<dbReference type="Proteomes" id="UP001345219">
    <property type="component" value="Chromosome 17"/>
</dbReference>
<dbReference type="AlphaFoldDB" id="A0AAN7Q5W9"/>
<accession>A0AAN7Q5W9</accession>
<evidence type="ECO:0000313" key="1">
    <source>
        <dbReference type="EMBL" id="KAK4760082.1"/>
    </source>
</evidence>
<comment type="caution">
    <text evidence="1">The sequence shown here is derived from an EMBL/GenBank/DDBJ whole genome shotgun (WGS) entry which is preliminary data.</text>
</comment>
<organism evidence="1 2">
    <name type="scientific">Trapa incisa</name>
    <dbReference type="NCBI Taxonomy" id="236973"/>
    <lineage>
        <taxon>Eukaryota</taxon>
        <taxon>Viridiplantae</taxon>
        <taxon>Streptophyta</taxon>
        <taxon>Embryophyta</taxon>
        <taxon>Tracheophyta</taxon>
        <taxon>Spermatophyta</taxon>
        <taxon>Magnoliopsida</taxon>
        <taxon>eudicotyledons</taxon>
        <taxon>Gunneridae</taxon>
        <taxon>Pentapetalae</taxon>
        <taxon>rosids</taxon>
        <taxon>malvids</taxon>
        <taxon>Myrtales</taxon>
        <taxon>Lythraceae</taxon>
        <taxon>Trapa</taxon>
    </lineage>
</organism>
<evidence type="ECO:0000313" key="2">
    <source>
        <dbReference type="Proteomes" id="UP001345219"/>
    </source>
</evidence>
<dbReference type="EMBL" id="JAXIOK010000011">
    <property type="protein sequence ID" value="KAK4760082.1"/>
    <property type="molecule type" value="Genomic_DNA"/>
</dbReference>
<protein>
    <submittedName>
        <fullName evidence="1">Uncharacterized protein</fullName>
    </submittedName>
</protein>
<gene>
    <name evidence="1" type="ORF">SAY87_023213</name>
</gene>
<proteinExistence type="predicted"/>
<keyword evidence="2" id="KW-1185">Reference proteome</keyword>